<organism evidence="7 8">
    <name type="scientific">Candidula unifasciata</name>
    <dbReference type="NCBI Taxonomy" id="100452"/>
    <lineage>
        <taxon>Eukaryota</taxon>
        <taxon>Metazoa</taxon>
        <taxon>Spiralia</taxon>
        <taxon>Lophotrochozoa</taxon>
        <taxon>Mollusca</taxon>
        <taxon>Gastropoda</taxon>
        <taxon>Heterobranchia</taxon>
        <taxon>Euthyneura</taxon>
        <taxon>Panpulmonata</taxon>
        <taxon>Eupulmonata</taxon>
        <taxon>Stylommatophora</taxon>
        <taxon>Helicina</taxon>
        <taxon>Helicoidea</taxon>
        <taxon>Geomitridae</taxon>
        <taxon>Candidula</taxon>
    </lineage>
</organism>
<comment type="caution">
    <text evidence="7">The sequence shown here is derived from an EMBL/GenBank/DDBJ whole genome shotgun (WGS) entry which is preliminary data.</text>
</comment>
<dbReference type="SUPFAM" id="SSF81321">
    <property type="entry name" value="Family A G protein-coupled receptor-like"/>
    <property type="match status" value="1"/>
</dbReference>
<evidence type="ECO:0000256" key="3">
    <source>
        <dbReference type="ARBA" id="ARBA00022989"/>
    </source>
</evidence>
<feature type="transmembrane region" description="Helical" evidence="5">
    <location>
        <begin position="92"/>
        <end position="109"/>
    </location>
</feature>
<dbReference type="GO" id="GO:0004930">
    <property type="term" value="F:G protein-coupled receptor activity"/>
    <property type="evidence" value="ECO:0007669"/>
    <property type="project" value="InterPro"/>
</dbReference>
<dbReference type="InterPro" id="IPR017452">
    <property type="entry name" value="GPCR_Rhodpsn_7TM"/>
</dbReference>
<dbReference type="Pfam" id="PF00001">
    <property type="entry name" value="7tm_1"/>
    <property type="match status" value="1"/>
</dbReference>
<dbReference type="PANTHER" id="PTHR46641">
    <property type="entry name" value="FMRFAMIDE RECEPTOR-RELATED"/>
    <property type="match status" value="1"/>
</dbReference>
<feature type="transmembrane region" description="Helical" evidence="5">
    <location>
        <begin position="236"/>
        <end position="255"/>
    </location>
</feature>
<dbReference type="InterPro" id="IPR000276">
    <property type="entry name" value="GPCR_Rhodpsn"/>
</dbReference>
<dbReference type="PRINTS" id="PR00237">
    <property type="entry name" value="GPCRRHODOPSN"/>
</dbReference>
<feature type="transmembrane region" description="Helical" evidence="5">
    <location>
        <begin position="59"/>
        <end position="80"/>
    </location>
</feature>
<evidence type="ECO:0000259" key="6">
    <source>
        <dbReference type="PROSITE" id="PS50262"/>
    </source>
</evidence>
<protein>
    <recommendedName>
        <fullName evidence="6">G-protein coupled receptors family 1 profile domain-containing protein</fullName>
    </recommendedName>
</protein>
<feature type="transmembrane region" description="Helical" evidence="5">
    <location>
        <begin position="358"/>
        <end position="380"/>
    </location>
</feature>
<feature type="transmembrane region" description="Helical" evidence="5">
    <location>
        <begin position="318"/>
        <end position="338"/>
    </location>
</feature>
<dbReference type="InterPro" id="IPR052954">
    <property type="entry name" value="GPCR-Ligand_Int"/>
</dbReference>
<evidence type="ECO:0000256" key="5">
    <source>
        <dbReference type="SAM" id="Phobius"/>
    </source>
</evidence>
<evidence type="ECO:0000313" key="7">
    <source>
        <dbReference type="EMBL" id="CAG5126695.1"/>
    </source>
</evidence>
<dbReference type="Proteomes" id="UP000678393">
    <property type="component" value="Unassembled WGS sequence"/>
</dbReference>
<comment type="subcellular location">
    <subcellularLocation>
        <location evidence="1">Membrane</location>
    </subcellularLocation>
</comment>
<evidence type="ECO:0000313" key="8">
    <source>
        <dbReference type="Proteomes" id="UP000678393"/>
    </source>
</evidence>
<name>A0A8S3ZFH8_9EUPU</name>
<gene>
    <name evidence="7" type="ORF">CUNI_LOCUS12253</name>
</gene>
<dbReference type="AlphaFoldDB" id="A0A8S3ZFH8"/>
<keyword evidence="8" id="KW-1185">Reference proteome</keyword>
<keyword evidence="2 5" id="KW-0812">Transmembrane</keyword>
<dbReference type="Gene3D" id="1.20.1070.10">
    <property type="entry name" value="Rhodopsin 7-helix transmembrane proteins"/>
    <property type="match status" value="1"/>
</dbReference>
<reference evidence="7" key="1">
    <citation type="submission" date="2021-04" db="EMBL/GenBank/DDBJ databases">
        <authorList>
            <consortium name="Molecular Ecology Group"/>
        </authorList>
    </citation>
    <scope>NUCLEOTIDE SEQUENCE</scope>
</reference>
<keyword evidence="3 5" id="KW-1133">Transmembrane helix</keyword>
<sequence>MSDFKYKNKNMISTDSDMYTFYILVVNNISGETSIGEDGVHPFTAEDILLKSIDNFLKIYFSMLLMILGTVFNILSVVVLQRAAFKRTATSVFLQYLAVIDVLVLYNGLSRQFIEGVLHYNIRFLNEHLCRFHVWTTSFAPDISVWTLVAVTIERLIAVAWPHKVKIFCTKTAARVTMIVICIVAMCSNLPRLLFFGDRQEINETRNITVISKCIILQQTVFFVEVWYWIDNTKFLIVPSAILLSCSTGIICLVIRSRQRVNRRHVKHLGNDEEKHTATSCSVDTAVSIPTQTGKFLQHGSMHPEKNKHAVTIARRDISVAITLVVVNTVFLVSNLPVNVYFLGHLDLFHCDDCPAQRLMFTLVLMTMYTSNATNFLLYCATGSRFRAELCLMFASLFKIKDI</sequence>
<keyword evidence="4 5" id="KW-0472">Membrane</keyword>
<feature type="transmembrane region" description="Helical" evidence="5">
    <location>
        <begin position="208"/>
        <end position="230"/>
    </location>
</feature>
<accession>A0A8S3ZFH8</accession>
<feature type="transmembrane region" description="Helical" evidence="5">
    <location>
        <begin position="176"/>
        <end position="196"/>
    </location>
</feature>
<proteinExistence type="predicted"/>
<dbReference type="OrthoDB" id="9990906at2759"/>
<dbReference type="EMBL" id="CAJHNH020002432">
    <property type="protein sequence ID" value="CAG5126695.1"/>
    <property type="molecule type" value="Genomic_DNA"/>
</dbReference>
<evidence type="ECO:0000256" key="1">
    <source>
        <dbReference type="ARBA" id="ARBA00004370"/>
    </source>
</evidence>
<evidence type="ECO:0000256" key="4">
    <source>
        <dbReference type="ARBA" id="ARBA00023136"/>
    </source>
</evidence>
<dbReference type="PROSITE" id="PS50262">
    <property type="entry name" value="G_PROTEIN_RECEP_F1_2"/>
    <property type="match status" value="1"/>
</dbReference>
<dbReference type="GO" id="GO:0016020">
    <property type="term" value="C:membrane"/>
    <property type="evidence" value="ECO:0007669"/>
    <property type="project" value="UniProtKB-SubCell"/>
</dbReference>
<feature type="domain" description="G-protein coupled receptors family 1 profile" evidence="6">
    <location>
        <begin position="72"/>
        <end position="379"/>
    </location>
</feature>
<evidence type="ECO:0000256" key="2">
    <source>
        <dbReference type="ARBA" id="ARBA00022692"/>
    </source>
</evidence>